<comment type="caution">
    <text evidence="3">The sequence shown here is derived from an EMBL/GenBank/DDBJ whole genome shotgun (WGS) entry which is preliminary data.</text>
</comment>
<proteinExistence type="predicted"/>
<dbReference type="PATRIC" id="fig|1303.44.peg.1266"/>
<evidence type="ECO:0000313" key="3">
    <source>
        <dbReference type="EMBL" id="KEQ49392.1"/>
    </source>
</evidence>
<feature type="domain" description="DUF4037" evidence="2">
    <location>
        <begin position="119"/>
        <end position="207"/>
    </location>
</feature>
<protein>
    <submittedName>
        <fullName evidence="3">Nucleotidyltransferase domain protein</fullName>
    </submittedName>
</protein>
<evidence type="ECO:0000259" key="1">
    <source>
        <dbReference type="Pfam" id="PF01909"/>
    </source>
</evidence>
<keyword evidence="3" id="KW-0808">Transferase</keyword>
<feature type="domain" description="Polymerase nucleotidyl transferase" evidence="1">
    <location>
        <begin position="4"/>
        <end position="84"/>
    </location>
</feature>
<reference evidence="3 4" key="1">
    <citation type="submission" date="2014-05" db="EMBL/GenBank/DDBJ databases">
        <authorList>
            <person name="Daugherty S.C."/>
            <person name="Tallon L.J."/>
            <person name="Sadzewicz L."/>
            <person name="Kilian M."/>
            <person name="Tettelin H."/>
        </authorList>
    </citation>
    <scope>NUCLEOTIDE SEQUENCE [LARGE SCALE GENOMIC DNA]</scope>
    <source>
        <strain evidence="3 4">SK143</strain>
    </source>
</reference>
<dbReference type="Pfam" id="PF13228">
    <property type="entry name" value="DUF4037"/>
    <property type="match status" value="1"/>
</dbReference>
<dbReference type="AlphaFoldDB" id="A0A081R2G9"/>
<dbReference type="CDD" id="cd05403">
    <property type="entry name" value="NT_KNTase_like"/>
    <property type="match status" value="1"/>
</dbReference>
<evidence type="ECO:0000313" key="4">
    <source>
        <dbReference type="Proteomes" id="UP000028098"/>
    </source>
</evidence>
<dbReference type="SUPFAM" id="SSF81301">
    <property type="entry name" value="Nucleotidyltransferase"/>
    <property type="match status" value="1"/>
</dbReference>
<sequence length="260" mass="30593">MIHELCKEFSQLEQVEAIALGGSRAGQAYDQNSDYDVYVYLNSPIDEKTRQIILSNYCSYMEIGNQFWELEDDCVLNNGIEIELIYRSLESFEQELNSTVFQHQAQNAYTTCMWHNLLHSKILYDPNGHYASLQKTYQIPYPQELKKQIIERQLLLLEQAMPAFSHQIEKAIKRQDLLSINHRTSEFFASYFDLLFALNEQTHPGEKRMFEYTKTHCTLLPKQFEETIRKYFQLLYQPQQGEQAVVTLQTILKELKAILP</sequence>
<accession>A0A081R2G9</accession>
<dbReference type="InterPro" id="IPR002934">
    <property type="entry name" value="Polymerase_NTP_transf_dom"/>
</dbReference>
<dbReference type="Proteomes" id="UP000028098">
    <property type="component" value="Unassembled WGS sequence"/>
</dbReference>
<dbReference type="Gene3D" id="3.30.460.10">
    <property type="entry name" value="Beta Polymerase, domain 2"/>
    <property type="match status" value="1"/>
</dbReference>
<dbReference type="Pfam" id="PF01909">
    <property type="entry name" value="NTP_transf_2"/>
    <property type="match status" value="1"/>
</dbReference>
<dbReference type="EMBL" id="JPGB01000006">
    <property type="protein sequence ID" value="KEQ49392.1"/>
    <property type="molecule type" value="Genomic_DNA"/>
</dbReference>
<dbReference type="GO" id="GO:0016779">
    <property type="term" value="F:nucleotidyltransferase activity"/>
    <property type="evidence" value="ECO:0007669"/>
    <property type="project" value="InterPro"/>
</dbReference>
<dbReference type="InterPro" id="IPR043519">
    <property type="entry name" value="NT_sf"/>
</dbReference>
<dbReference type="RefSeq" id="WP_042902758.1">
    <property type="nucleotide sequence ID" value="NZ_JPGB01000006.1"/>
</dbReference>
<organism evidence="3 4">
    <name type="scientific">Streptococcus oralis</name>
    <dbReference type="NCBI Taxonomy" id="1303"/>
    <lineage>
        <taxon>Bacteria</taxon>
        <taxon>Bacillati</taxon>
        <taxon>Bacillota</taxon>
        <taxon>Bacilli</taxon>
        <taxon>Lactobacillales</taxon>
        <taxon>Streptococcaceae</taxon>
        <taxon>Streptococcus</taxon>
    </lineage>
</organism>
<evidence type="ECO:0000259" key="2">
    <source>
        <dbReference type="Pfam" id="PF13228"/>
    </source>
</evidence>
<name>A0A081R2G9_STROR</name>
<gene>
    <name evidence="3" type="ORF">SK143_1334</name>
</gene>
<dbReference type="InterPro" id="IPR025117">
    <property type="entry name" value="DUF4037"/>
</dbReference>